<evidence type="ECO:0000313" key="1">
    <source>
        <dbReference type="EMBL" id="RRT82174.1"/>
    </source>
</evidence>
<dbReference type="EMBL" id="AMZH03000749">
    <property type="protein sequence ID" value="RRT82174.1"/>
    <property type="molecule type" value="Genomic_DNA"/>
</dbReference>
<proteinExistence type="predicted"/>
<gene>
    <name evidence="1" type="ORF">B296_00009903</name>
</gene>
<accession>A0A427B0Y4</accession>
<dbReference type="AlphaFoldDB" id="A0A427B0Y4"/>
<organism evidence="1 2">
    <name type="scientific">Ensete ventricosum</name>
    <name type="common">Abyssinian banana</name>
    <name type="synonym">Musa ensete</name>
    <dbReference type="NCBI Taxonomy" id="4639"/>
    <lineage>
        <taxon>Eukaryota</taxon>
        <taxon>Viridiplantae</taxon>
        <taxon>Streptophyta</taxon>
        <taxon>Embryophyta</taxon>
        <taxon>Tracheophyta</taxon>
        <taxon>Spermatophyta</taxon>
        <taxon>Magnoliopsida</taxon>
        <taxon>Liliopsida</taxon>
        <taxon>Zingiberales</taxon>
        <taxon>Musaceae</taxon>
        <taxon>Ensete</taxon>
    </lineage>
</organism>
<protein>
    <submittedName>
        <fullName evidence="1">Uncharacterized protein</fullName>
    </submittedName>
</protein>
<dbReference type="Proteomes" id="UP000287651">
    <property type="component" value="Unassembled WGS sequence"/>
</dbReference>
<name>A0A427B0Y4_ENSVE</name>
<sequence length="118" mass="13775">MRQIKHFKMVHASSRLLATMDVLQHRKLKTFKPGRYNAVVIPNLLVKQPVTFNSEKLLQDTLIVFIIRSEQVFPGMVIDSRSLQFFMALHIAFFTDDFPARHDQPFKTRTSAQTKQIM</sequence>
<comment type="caution">
    <text evidence="1">The sequence shown here is derived from an EMBL/GenBank/DDBJ whole genome shotgun (WGS) entry which is preliminary data.</text>
</comment>
<evidence type="ECO:0000313" key="2">
    <source>
        <dbReference type="Proteomes" id="UP000287651"/>
    </source>
</evidence>
<reference evidence="1 2" key="1">
    <citation type="journal article" date="2014" name="Agronomy (Basel)">
        <title>A Draft Genome Sequence for Ensete ventricosum, the Drought-Tolerant Tree Against Hunger.</title>
        <authorList>
            <person name="Harrison J."/>
            <person name="Moore K.A."/>
            <person name="Paszkiewicz K."/>
            <person name="Jones T."/>
            <person name="Grant M."/>
            <person name="Ambacheew D."/>
            <person name="Muzemil S."/>
            <person name="Studholme D.J."/>
        </authorList>
    </citation>
    <scope>NUCLEOTIDE SEQUENCE [LARGE SCALE GENOMIC DNA]</scope>
</reference>